<dbReference type="EC" id="1.1.1.25" evidence="2"/>
<gene>
    <name evidence="8" type="primary">aroE</name>
    <name evidence="8" type="ORF">CTEST_07305</name>
</gene>
<dbReference type="InterPro" id="IPR046346">
    <property type="entry name" value="Aminoacid_DH-like_N_sf"/>
</dbReference>
<dbReference type="AlphaFoldDB" id="A0A0G3HAG0"/>
<proteinExistence type="predicted"/>
<dbReference type="GO" id="GO:0009423">
    <property type="term" value="P:chorismate biosynthetic process"/>
    <property type="evidence" value="ECO:0007669"/>
    <property type="project" value="UniProtKB-UniPathway"/>
</dbReference>
<dbReference type="EMBL" id="CP011545">
    <property type="protein sequence ID" value="AKK08898.1"/>
    <property type="molecule type" value="Genomic_DNA"/>
</dbReference>
<evidence type="ECO:0000256" key="3">
    <source>
        <dbReference type="ARBA" id="ARBA00023141"/>
    </source>
</evidence>
<feature type="domain" description="SDH C-terminal" evidence="7">
    <location>
        <begin position="244"/>
        <end position="271"/>
    </location>
</feature>
<evidence type="ECO:0000256" key="1">
    <source>
        <dbReference type="ARBA" id="ARBA00004871"/>
    </source>
</evidence>
<dbReference type="InterPro" id="IPR010110">
    <property type="entry name" value="Shikimate_DH_AroM-type"/>
</dbReference>
<dbReference type="GO" id="GO:0009073">
    <property type="term" value="P:aromatic amino acid family biosynthetic process"/>
    <property type="evidence" value="ECO:0007669"/>
    <property type="project" value="UniProtKB-KW"/>
</dbReference>
<dbReference type="Pfam" id="PF08501">
    <property type="entry name" value="Shikimate_dh_N"/>
    <property type="match status" value="1"/>
</dbReference>
<keyword evidence="3" id="KW-0057">Aromatic amino acid biosynthesis</keyword>
<dbReference type="InterPro" id="IPR041121">
    <property type="entry name" value="SDH_C"/>
</dbReference>
<accession>A0A0G3HAG0</accession>
<feature type="domain" description="Shikimate dehydrogenase substrate binding N-terminal" evidence="6">
    <location>
        <begin position="15"/>
        <end position="97"/>
    </location>
</feature>
<evidence type="ECO:0000313" key="9">
    <source>
        <dbReference type="Proteomes" id="UP000035540"/>
    </source>
</evidence>
<dbReference type="SUPFAM" id="SSF53223">
    <property type="entry name" value="Aminoacid dehydrogenase-like, N-terminal domain"/>
    <property type="match status" value="1"/>
</dbReference>
<dbReference type="PATRIC" id="fig|136857.5.peg.1457"/>
<evidence type="ECO:0000259" key="7">
    <source>
        <dbReference type="Pfam" id="PF18317"/>
    </source>
</evidence>
<comment type="catalytic activity">
    <reaction evidence="4">
        <text>shikimate + NADP(+) = 3-dehydroshikimate + NADPH + H(+)</text>
        <dbReference type="Rhea" id="RHEA:17737"/>
        <dbReference type="ChEBI" id="CHEBI:15378"/>
        <dbReference type="ChEBI" id="CHEBI:16630"/>
        <dbReference type="ChEBI" id="CHEBI:36208"/>
        <dbReference type="ChEBI" id="CHEBI:57783"/>
        <dbReference type="ChEBI" id="CHEBI:58349"/>
        <dbReference type="EC" id="1.1.1.25"/>
    </reaction>
</comment>
<feature type="domain" description="Quinate/shikimate 5-dehydrogenase/glutamyl-tRNA reductase" evidence="5">
    <location>
        <begin position="129"/>
        <end position="198"/>
    </location>
</feature>
<dbReference type="GO" id="GO:0019632">
    <property type="term" value="P:shikimate metabolic process"/>
    <property type="evidence" value="ECO:0007669"/>
    <property type="project" value="TreeGrafter"/>
</dbReference>
<dbReference type="PANTHER" id="PTHR21089">
    <property type="entry name" value="SHIKIMATE DEHYDROGENASE"/>
    <property type="match status" value="1"/>
</dbReference>
<dbReference type="PANTHER" id="PTHR21089:SF1">
    <property type="entry name" value="BIFUNCTIONAL 3-DEHYDROQUINATE DEHYDRATASE_SHIKIMATE DEHYDROGENASE, CHLOROPLASTIC"/>
    <property type="match status" value="1"/>
</dbReference>
<dbReference type="Pfam" id="PF01488">
    <property type="entry name" value="Shikimate_DH"/>
    <property type="match status" value="1"/>
</dbReference>
<dbReference type="CDD" id="cd01065">
    <property type="entry name" value="NAD_bind_Shikimate_DH"/>
    <property type="match status" value="1"/>
</dbReference>
<keyword evidence="3" id="KW-0028">Amino-acid biosynthesis</keyword>
<dbReference type="GO" id="GO:0050661">
    <property type="term" value="F:NADP binding"/>
    <property type="evidence" value="ECO:0007669"/>
    <property type="project" value="TreeGrafter"/>
</dbReference>
<keyword evidence="8" id="KW-0560">Oxidoreductase</keyword>
<dbReference type="OrthoDB" id="9776868at2"/>
<protein>
    <recommendedName>
        <fullName evidence="2">shikimate dehydrogenase (NADP(+))</fullName>
        <ecNumber evidence="2">1.1.1.25</ecNumber>
    </recommendedName>
</protein>
<dbReference type="Proteomes" id="UP000035540">
    <property type="component" value="Chromosome"/>
</dbReference>
<dbReference type="InterPro" id="IPR022893">
    <property type="entry name" value="Shikimate_DH_fam"/>
</dbReference>
<dbReference type="KEGG" id="cted:CTEST_07305"/>
<sequence length="275" mass="29397">MTSPSAQQVTRRAAVLGSPIEHSRSPILHNAGYEAAGLEEWEYTTIECTAEDLARIVGEADDSFRGFSVTMPAKFAALEFADEVSERARSIGSANTLVRTETGWFADNTDGEGIIGALGELVGCRPIHRALVIGGGGTARPALWALRQAGVEEITVINRTDRSEELRPLLEGVAFEVVSFDADLAALALAADVVISTVPTAALDGHEAALAHAPILDVIYDPWPTRLTTAAASNGYVTVGGDVMLAFQAYRQFELFTGVEAPREDMRRALKASLR</sequence>
<dbReference type="NCBIfam" id="NF001311">
    <property type="entry name" value="PRK00258.1-3"/>
    <property type="match status" value="1"/>
</dbReference>
<comment type="pathway">
    <text evidence="1">Metabolic intermediate biosynthesis; chorismate biosynthesis; chorismate from D-erythrose 4-phosphate and phosphoenolpyruvate: step 4/7.</text>
</comment>
<evidence type="ECO:0000259" key="5">
    <source>
        <dbReference type="Pfam" id="PF01488"/>
    </source>
</evidence>
<dbReference type="Gene3D" id="3.40.50.10860">
    <property type="entry name" value="Leucine Dehydrogenase, chain A, domain 1"/>
    <property type="match status" value="1"/>
</dbReference>
<dbReference type="GO" id="GO:0005829">
    <property type="term" value="C:cytosol"/>
    <property type="evidence" value="ECO:0007669"/>
    <property type="project" value="TreeGrafter"/>
</dbReference>
<dbReference type="RefSeq" id="WP_047253174.1">
    <property type="nucleotide sequence ID" value="NZ_CP011545.1"/>
</dbReference>
<organism evidence="8 9">
    <name type="scientific">Corynebacterium testudinoris</name>
    <dbReference type="NCBI Taxonomy" id="136857"/>
    <lineage>
        <taxon>Bacteria</taxon>
        <taxon>Bacillati</taxon>
        <taxon>Actinomycetota</taxon>
        <taxon>Actinomycetes</taxon>
        <taxon>Mycobacteriales</taxon>
        <taxon>Corynebacteriaceae</taxon>
        <taxon>Corynebacterium</taxon>
    </lineage>
</organism>
<keyword evidence="9" id="KW-1185">Reference proteome</keyword>
<evidence type="ECO:0000256" key="2">
    <source>
        <dbReference type="ARBA" id="ARBA00012962"/>
    </source>
</evidence>
<dbReference type="InterPro" id="IPR013708">
    <property type="entry name" value="Shikimate_DH-bd_N"/>
</dbReference>
<dbReference type="UniPathway" id="UPA00053">
    <property type="reaction ID" value="UER00087"/>
</dbReference>
<dbReference type="Pfam" id="PF18317">
    <property type="entry name" value="SDH_C"/>
    <property type="match status" value="1"/>
</dbReference>
<dbReference type="InterPro" id="IPR006151">
    <property type="entry name" value="Shikm_DH/Glu-tRNA_Rdtase"/>
</dbReference>
<evidence type="ECO:0000259" key="6">
    <source>
        <dbReference type="Pfam" id="PF08501"/>
    </source>
</evidence>
<dbReference type="STRING" id="136857.CTEST_07305"/>
<evidence type="ECO:0000313" key="8">
    <source>
        <dbReference type="EMBL" id="AKK08898.1"/>
    </source>
</evidence>
<dbReference type="Gene3D" id="3.40.50.720">
    <property type="entry name" value="NAD(P)-binding Rossmann-like Domain"/>
    <property type="match status" value="1"/>
</dbReference>
<dbReference type="GO" id="GO:0004764">
    <property type="term" value="F:shikimate 3-dehydrogenase (NADP+) activity"/>
    <property type="evidence" value="ECO:0007669"/>
    <property type="project" value="UniProtKB-EC"/>
</dbReference>
<name>A0A0G3HAG0_9CORY</name>
<reference evidence="9" key="2">
    <citation type="submission" date="2015-05" db="EMBL/GenBank/DDBJ databases">
        <title>Complete genome sequence of Corynebacterium testudinoris DSM 44614, recovered from necrotic lesions in the mouth of a tortoise.</title>
        <authorList>
            <person name="Ruckert C."/>
            <person name="Albersmeier A."/>
            <person name="Winkler A."/>
            <person name="Tauch A."/>
        </authorList>
    </citation>
    <scope>NUCLEOTIDE SEQUENCE [LARGE SCALE GENOMIC DNA]</scope>
    <source>
        <strain evidence="9">DSM 44614</strain>
    </source>
</reference>
<evidence type="ECO:0000256" key="4">
    <source>
        <dbReference type="ARBA" id="ARBA00049442"/>
    </source>
</evidence>
<reference evidence="8 9" key="1">
    <citation type="journal article" date="2015" name="Genome Announc.">
        <title>Complete Genome Sequence of the Type Strain Corynebacterium testudinoris DSM 44614, Recovered from Necrotic Lesions in the Mouth of a Tortoise.</title>
        <authorList>
            <person name="Ruckert C."/>
            <person name="Kriete M."/>
            <person name="Jaenicke S."/>
            <person name="Winkler A."/>
            <person name="Tauch A."/>
        </authorList>
    </citation>
    <scope>NUCLEOTIDE SEQUENCE [LARGE SCALE GENOMIC DNA]</scope>
    <source>
        <strain evidence="8 9">DSM 44614</strain>
    </source>
</reference>
<dbReference type="InterPro" id="IPR036291">
    <property type="entry name" value="NAD(P)-bd_dom_sf"/>
</dbReference>
<dbReference type="SUPFAM" id="SSF51735">
    <property type="entry name" value="NAD(P)-binding Rossmann-fold domains"/>
    <property type="match status" value="1"/>
</dbReference>
<dbReference type="NCBIfam" id="TIGR01809">
    <property type="entry name" value="Shik-DH-AROM"/>
    <property type="match status" value="1"/>
</dbReference>